<dbReference type="EMBL" id="JANAWD010000405">
    <property type="protein sequence ID" value="KAJ3479950.1"/>
    <property type="molecule type" value="Genomic_DNA"/>
</dbReference>
<sequence length="281" mass="31001">MSTTSENPHSFTEAPAPWPCRGEVLWLSGYSSPASGEYPHDSAFNDLERSSSYADPNISGQFRGGLNSIMIIRYSDTPVGPYDEIIWIPGKFSSPPNNSEALRVTRIYVSSKDSVYNGRKNWNIPKELAHFTFTPSSDPNAKTIPYSKIAVAPVSDPDEPFFVADLTSTWLFSTPVIPFNTSYSPVSMLCIYPPLPQSPQWRENGQVGTDRWWSLAAQIKGKAGLFRAKGGLEGEKFGDNVGFPDVKPMSLGFWLPDAEMLFDVGEEVIEAKGNSDTKKGK</sequence>
<name>A0AAD5UWT0_9APHY</name>
<dbReference type="PANTHER" id="PTHR40518">
    <property type="entry name" value="ACETOACETATE DECARBOXYLASE"/>
    <property type="match status" value="1"/>
</dbReference>
<dbReference type="Gene3D" id="2.40.400.10">
    <property type="entry name" value="Acetoacetate decarboxylase-like"/>
    <property type="match status" value="1"/>
</dbReference>
<evidence type="ECO:0000313" key="2">
    <source>
        <dbReference type="Proteomes" id="UP001212997"/>
    </source>
</evidence>
<dbReference type="AlphaFoldDB" id="A0AAD5UWT0"/>
<dbReference type="InterPro" id="IPR023375">
    <property type="entry name" value="ADC_dom_sf"/>
</dbReference>
<keyword evidence="2" id="KW-1185">Reference proteome</keyword>
<proteinExistence type="predicted"/>
<reference evidence="1" key="1">
    <citation type="submission" date="2022-07" db="EMBL/GenBank/DDBJ databases">
        <title>Genome Sequence of Physisporinus lineatus.</title>
        <authorList>
            <person name="Buettner E."/>
        </authorList>
    </citation>
    <scope>NUCLEOTIDE SEQUENCE</scope>
    <source>
        <strain evidence="1">VT162</strain>
    </source>
</reference>
<accession>A0AAD5UWT0</accession>
<evidence type="ECO:0000313" key="1">
    <source>
        <dbReference type="EMBL" id="KAJ3479950.1"/>
    </source>
</evidence>
<dbReference type="PANTHER" id="PTHR40518:SF1">
    <property type="entry name" value="ACETOACETATE DECARBOXYLASE"/>
    <property type="match status" value="1"/>
</dbReference>
<dbReference type="Proteomes" id="UP001212997">
    <property type="component" value="Unassembled WGS sequence"/>
</dbReference>
<organism evidence="1 2">
    <name type="scientific">Meripilus lineatus</name>
    <dbReference type="NCBI Taxonomy" id="2056292"/>
    <lineage>
        <taxon>Eukaryota</taxon>
        <taxon>Fungi</taxon>
        <taxon>Dikarya</taxon>
        <taxon>Basidiomycota</taxon>
        <taxon>Agaricomycotina</taxon>
        <taxon>Agaricomycetes</taxon>
        <taxon>Polyporales</taxon>
        <taxon>Meripilaceae</taxon>
        <taxon>Meripilus</taxon>
    </lineage>
</organism>
<protein>
    <recommendedName>
        <fullName evidence="3">Acetoacetate decarboxylase</fullName>
    </recommendedName>
</protein>
<gene>
    <name evidence="1" type="ORF">NLI96_g8694</name>
</gene>
<evidence type="ECO:0008006" key="3">
    <source>
        <dbReference type="Google" id="ProtNLM"/>
    </source>
</evidence>
<comment type="caution">
    <text evidence="1">The sequence shown here is derived from an EMBL/GenBank/DDBJ whole genome shotgun (WGS) entry which is preliminary data.</text>
</comment>
<dbReference type="SUPFAM" id="SSF160104">
    <property type="entry name" value="Acetoacetate decarboxylase-like"/>
    <property type="match status" value="1"/>
</dbReference>